<dbReference type="PROSITE" id="PS50877">
    <property type="entry name" value="GOLOCO"/>
    <property type="match status" value="2"/>
</dbReference>
<dbReference type="Gene3D" id="1.25.40.10">
    <property type="entry name" value="Tetratricopeptide repeat domain"/>
    <property type="match status" value="3"/>
</dbReference>
<dbReference type="InterPro" id="IPR052386">
    <property type="entry name" value="GPSM"/>
</dbReference>
<dbReference type="GO" id="GO:0000132">
    <property type="term" value="P:establishment of mitotic spindle orientation"/>
    <property type="evidence" value="ECO:0007669"/>
    <property type="project" value="TreeGrafter"/>
</dbReference>
<evidence type="ECO:0000256" key="7">
    <source>
        <dbReference type="ARBA" id="ARBA00022737"/>
    </source>
</evidence>
<comment type="subcellular location">
    <subcellularLocation>
        <location evidence="1">Cell membrane</location>
    </subcellularLocation>
    <subcellularLocation>
        <location evidence="2">Cytoplasm</location>
    </subcellularLocation>
</comment>
<comment type="caution">
    <text evidence="10">The sequence shown here is derived from an EMBL/GenBank/DDBJ whole genome shotgun (WGS) entry which is preliminary data.</text>
</comment>
<keyword evidence="11" id="KW-1185">Reference proteome</keyword>
<evidence type="ECO:0000256" key="2">
    <source>
        <dbReference type="ARBA" id="ARBA00004496"/>
    </source>
</evidence>
<gene>
    <name evidence="10" type="ORF">A3Q56_04661</name>
</gene>
<evidence type="ECO:0000256" key="3">
    <source>
        <dbReference type="ARBA" id="ARBA00006600"/>
    </source>
</evidence>
<keyword evidence="5" id="KW-0963">Cytoplasm</keyword>
<dbReference type="Proteomes" id="UP000078046">
    <property type="component" value="Unassembled WGS sequence"/>
</dbReference>
<dbReference type="InterPro" id="IPR011990">
    <property type="entry name" value="TPR-like_helical_dom_sf"/>
</dbReference>
<dbReference type="PANTHER" id="PTHR45954">
    <property type="entry name" value="LD33695P"/>
    <property type="match status" value="1"/>
</dbReference>
<comment type="similarity">
    <text evidence="3">Belongs to the GPSM family.</text>
</comment>
<evidence type="ECO:0000256" key="5">
    <source>
        <dbReference type="ARBA" id="ARBA00022490"/>
    </source>
</evidence>
<name>A0A177B1W2_9BILA</name>
<evidence type="ECO:0000313" key="11">
    <source>
        <dbReference type="Proteomes" id="UP000078046"/>
    </source>
</evidence>
<dbReference type="GO" id="GO:0005092">
    <property type="term" value="F:GDP-dissociation inhibitor activity"/>
    <property type="evidence" value="ECO:0007669"/>
    <property type="project" value="TreeGrafter"/>
</dbReference>
<keyword evidence="7" id="KW-0677">Repeat</keyword>
<evidence type="ECO:0000256" key="6">
    <source>
        <dbReference type="ARBA" id="ARBA00022553"/>
    </source>
</evidence>
<dbReference type="OrthoDB" id="286233at2759"/>
<dbReference type="SUPFAM" id="SSF48452">
    <property type="entry name" value="TPR-like"/>
    <property type="match status" value="1"/>
</dbReference>
<evidence type="ECO:0000256" key="8">
    <source>
        <dbReference type="ARBA" id="ARBA00022803"/>
    </source>
</evidence>
<dbReference type="Pfam" id="PF02188">
    <property type="entry name" value="GoLoco"/>
    <property type="match status" value="1"/>
</dbReference>
<evidence type="ECO:0000256" key="9">
    <source>
        <dbReference type="ARBA" id="ARBA00023136"/>
    </source>
</evidence>
<dbReference type="GO" id="GO:0001965">
    <property type="term" value="F:G-protein alpha-subunit binding"/>
    <property type="evidence" value="ECO:0007669"/>
    <property type="project" value="TreeGrafter"/>
</dbReference>
<keyword evidence="8" id="KW-0802">TPR repeat</keyword>
<dbReference type="SMART" id="SM00028">
    <property type="entry name" value="TPR"/>
    <property type="match status" value="3"/>
</dbReference>
<evidence type="ECO:0000256" key="4">
    <source>
        <dbReference type="ARBA" id="ARBA00022475"/>
    </source>
</evidence>
<dbReference type="InterPro" id="IPR003109">
    <property type="entry name" value="GoLoco_motif"/>
</dbReference>
<dbReference type="GO" id="GO:0005886">
    <property type="term" value="C:plasma membrane"/>
    <property type="evidence" value="ECO:0007669"/>
    <property type="project" value="UniProtKB-SubCell"/>
</dbReference>
<proteinExistence type="inferred from homology"/>
<dbReference type="InterPro" id="IPR019734">
    <property type="entry name" value="TPR_rpt"/>
</dbReference>
<reference evidence="10 11" key="1">
    <citation type="submission" date="2016-04" db="EMBL/GenBank/DDBJ databases">
        <title>The genome of Intoshia linei affirms orthonectids as highly simplified spiralians.</title>
        <authorList>
            <person name="Mikhailov K.V."/>
            <person name="Slusarev G.S."/>
            <person name="Nikitin M.A."/>
            <person name="Logacheva M.D."/>
            <person name="Penin A."/>
            <person name="Aleoshin V."/>
            <person name="Panchin Y.V."/>
        </authorList>
    </citation>
    <scope>NUCLEOTIDE SEQUENCE [LARGE SCALE GENOMIC DNA]</scope>
    <source>
        <strain evidence="10">Intl2013</strain>
        <tissue evidence="10">Whole animal</tissue>
    </source>
</reference>
<keyword evidence="9" id="KW-0472">Membrane</keyword>
<accession>A0A177B1W2</accession>
<protein>
    <submittedName>
        <fullName evidence="10">Uncharacterized protein</fullName>
    </submittedName>
</protein>
<keyword evidence="4" id="KW-1003">Cell membrane</keyword>
<dbReference type="PANTHER" id="PTHR45954:SF1">
    <property type="entry name" value="LD33695P"/>
    <property type="match status" value="1"/>
</dbReference>
<evidence type="ECO:0000256" key="1">
    <source>
        <dbReference type="ARBA" id="ARBA00004236"/>
    </source>
</evidence>
<dbReference type="EMBL" id="LWCA01000615">
    <property type="protein sequence ID" value="OAF67621.1"/>
    <property type="molecule type" value="Genomic_DNA"/>
</dbReference>
<dbReference type="GO" id="GO:0005938">
    <property type="term" value="C:cell cortex"/>
    <property type="evidence" value="ECO:0007669"/>
    <property type="project" value="TreeGrafter"/>
</dbReference>
<sequence length="638" mass="74566">MKTFIEKMGKSINEKEPDYIDIIKQCNLTLNSCEPRNLMDLCTLYNFIAFSYLKTKMFCKALLFYQFEWKILKQIENFPLIEKIKLFICISYILSIYEQYDNAIDCIDSAIKVYSNTQPMNNSIQSNIELYIFLLIAKADLLCIKSKNLKNLNENENETVKLIVNEALSIYNKCLTIIEYCNDFSMTEYLSNVKIQVAKAYLILNHTKKAKELLNCISIEESCSWYKCMSYKMHDAIGCIEAMNENYEEALVHFTKCVKFVQSDNLNYLLIAYNRIANVYTLMMEWKNSLSFYHEQLKLVTDNYARKMLFLAISRAFFKLNDIDNGEKYKNLFEKIQVTEIDPTLNIPFYFNDDLEIYHSYNFFSLEPTKDTILRRKSMDNIAPVDITRMQVDTATNSITSQESKEDKKSISSWKTSSTMSHIPIKSLRTKIKSASNFFNKKKNMTDIEEDFLDQVYRIQSRRINGQRGTFNSQLRRSKTESRKEDDVEKLFDIVIGAQKYRMNDQRGSFNDLSTSKPYKNVDSARNSNSLLDLDSYFIDIVTRIQGNGFNDQRSELPQNLQNRTSEAFSPSNFFDMVASIQGSRMDDQRATVTNFPGVTKAKILEEMFFKNLIKNQNRRINNQKCSLPINVSNKKYT</sequence>
<dbReference type="SMART" id="SM00390">
    <property type="entry name" value="GoLoco"/>
    <property type="match status" value="5"/>
</dbReference>
<organism evidence="10 11">
    <name type="scientific">Intoshia linei</name>
    <dbReference type="NCBI Taxonomy" id="1819745"/>
    <lineage>
        <taxon>Eukaryota</taxon>
        <taxon>Metazoa</taxon>
        <taxon>Spiralia</taxon>
        <taxon>Lophotrochozoa</taxon>
        <taxon>Mesozoa</taxon>
        <taxon>Orthonectida</taxon>
        <taxon>Rhopaluridae</taxon>
        <taxon>Intoshia</taxon>
    </lineage>
</organism>
<evidence type="ECO:0000313" key="10">
    <source>
        <dbReference type="EMBL" id="OAF67621.1"/>
    </source>
</evidence>
<dbReference type="AlphaFoldDB" id="A0A177B1W2"/>
<keyword evidence="6" id="KW-0597">Phosphoprotein</keyword>